<evidence type="ECO:0000256" key="1">
    <source>
        <dbReference type="SAM" id="MobiDB-lite"/>
    </source>
</evidence>
<reference evidence="3" key="2">
    <citation type="journal article" date="2008" name="Nucleic Acids Res.">
        <title>The rice annotation project database (RAP-DB): 2008 update.</title>
        <authorList>
            <consortium name="The rice annotation project (RAP)"/>
        </authorList>
    </citation>
    <scope>GENOME REANNOTATION</scope>
    <source>
        <strain evidence="3">cv. Nipponbare</strain>
    </source>
</reference>
<sequence length="155" mass="17889">MDYPSGQRERVRRLGSQRSKRWWRGCGYGRCSGEIHTAAHQAHCGRWRSSGPQRRQRRDGGSLMKPGGGGRRRAMEAKAERDGWGGNGFEVALVVVRLYDDQFEKFCILLYDDQFEKEKQGAGSLVGFLQPRDIHQQSWAGKLRRFPSTIRFFLR</sequence>
<dbReference type="AlphaFoldDB" id="Q10K35"/>
<proteinExistence type="predicted"/>
<protein>
    <submittedName>
        <fullName evidence="2">Uncharacterized protein</fullName>
    </submittedName>
</protein>
<name>Q10K35_ORYSJ</name>
<dbReference type="Proteomes" id="UP000000763">
    <property type="component" value="Chromosome 3"/>
</dbReference>
<evidence type="ECO:0000313" key="3">
    <source>
        <dbReference type="Proteomes" id="UP000000763"/>
    </source>
</evidence>
<accession>Q10K35</accession>
<evidence type="ECO:0000313" key="2">
    <source>
        <dbReference type="EMBL" id="AAP12934.1"/>
    </source>
</evidence>
<feature type="region of interest" description="Disordered" evidence="1">
    <location>
        <begin position="45"/>
        <end position="80"/>
    </location>
</feature>
<organism evidence="2 3">
    <name type="scientific">Oryza sativa subsp. japonica</name>
    <name type="common">Rice</name>
    <dbReference type="NCBI Taxonomy" id="39947"/>
    <lineage>
        <taxon>Eukaryota</taxon>
        <taxon>Viridiplantae</taxon>
        <taxon>Streptophyta</taxon>
        <taxon>Embryophyta</taxon>
        <taxon>Tracheophyta</taxon>
        <taxon>Spermatophyta</taxon>
        <taxon>Magnoliopsida</taxon>
        <taxon>Liliopsida</taxon>
        <taxon>Poales</taxon>
        <taxon>Poaceae</taxon>
        <taxon>BOP clade</taxon>
        <taxon>Oryzoideae</taxon>
        <taxon>Oryzeae</taxon>
        <taxon>Oryzinae</taxon>
        <taxon>Oryza</taxon>
        <taxon>Oryza sativa</taxon>
    </lineage>
</organism>
<gene>
    <name evidence="2" type="ordered locus">Os03g28030</name>
</gene>
<reference evidence="3" key="1">
    <citation type="journal article" date="2005" name="Nature">
        <title>The map-based sequence of the rice genome.</title>
        <authorList>
            <consortium name="International rice genome sequencing project (IRGSP)"/>
            <person name="Matsumoto T."/>
            <person name="Wu J."/>
            <person name="Kanamori H."/>
            <person name="Katayose Y."/>
            <person name="Fujisawa M."/>
            <person name="Namiki N."/>
            <person name="Mizuno H."/>
            <person name="Yamamoto K."/>
            <person name="Antonio B.A."/>
            <person name="Baba T."/>
            <person name="Sakata K."/>
            <person name="Nagamura Y."/>
            <person name="Aoki H."/>
            <person name="Arikawa K."/>
            <person name="Arita K."/>
            <person name="Bito T."/>
            <person name="Chiden Y."/>
            <person name="Fujitsuka N."/>
            <person name="Fukunaka R."/>
            <person name="Hamada M."/>
            <person name="Harada C."/>
            <person name="Hayashi A."/>
            <person name="Hijishita S."/>
            <person name="Honda M."/>
            <person name="Hosokawa S."/>
            <person name="Ichikawa Y."/>
            <person name="Idonuma A."/>
            <person name="Iijima M."/>
            <person name="Ikeda M."/>
            <person name="Ikeno M."/>
            <person name="Ito K."/>
            <person name="Ito S."/>
            <person name="Ito T."/>
            <person name="Ito Y."/>
            <person name="Ito Y."/>
            <person name="Iwabuchi A."/>
            <person name="Kamiya K."/>
            <person name="Karasawa W."/>
            <person name="Kurita K."/>
            <person name="Katagiri S."/>
            <person name="Kikuta A."/>
            <person name="Kobayashi H."/>
            <person name="Kobayashi N."/>
            <person name="Machita K."/>
            <person name="Maehara T."/>
            <person name="Masukawa M."/>
            <person name="Mizubayashi T."/>
            <person name="Mukai Y."/>
            <person name="Nagasaki H."/>
            <person name="Nagata Y."/>
            <person name="Naito S."/>
            <person name="Nakashima M."/>
            <person name="Nakama Y."/>
            <person name="Nakamichi Y."/>
            <person name="Nakamura M."/>
            <person name="Meguro A."/>
            <person name="Negishi M."/>
            <person name="Ohta I."/>
            <person name="Ohta T."/>
            <person name="Okamoto M."/>
            <person name="Ono N."/>
            <person name="Saji S."/>
            <person name="Sakaguchi M."/>
            <person name="Sakai K."/>
            <person name="Shibata M."/>
            <person name="Shimokawa T."/>
            <person name="Song J."/>
            <person name="Takazaki Y."/>
            <person name="Terasawa K."/>
            <person name="Tsugane M."/>
            <person name="Tsuji K."/>
            <person name="Ueda S."/>
            <person name="Waki K."/>
            <person name="Yamagata H."/>
            <person name="Yamamoto M."/>
            <person name="Yamamoto S."/>
            <person name="Yamane H."/>
            <person name="Yoshiki S."/>
            <person name="Yoshihara R."/>
            <person name="Yukawa K."/>
            <person name="Zhong H."/>
            <person name="Yano M."/>
            <person name="Yuan Q."/>
            <person name="Ouyang S."/>
            <person name="Liu J."/>
            <person name="Jones K.M."/>
            <person name="Gansberger K."/>
            <person name="Moffat K."/>
            <person name="Hill J."/>
            <person name="Bera J."/>
            <person name="Fadrosh D."/>
            <person name="Jin S."/>
            <person name="Johri S."/>
            <person name="Kim M."/>
            <person name="Overton L."/>
            <person name="Reardon M."/>
            <person name="Tsitrin T."/>
            <person name="Vuong H."/>
            <person name="Weaver B."/>
            <person name="Ciecko A."/>
            <person name="Tallon L."/>
            <person name="Jackson J."/>
            <person name="Pai G."/>
            <person name="Aken S.V."/>
            <person name="Utterback T."/>
            <person name="Reidmuller S."/>
            <person name="Feldblyum T."/>
            <person name="Hsiao J."/>
            <person name="Zismann V."/>
            <person name="Iobst S."/>
            <person name="de Vazeille A.R."/>
            <person name="Buell C.R."/>
            <person name="Ying K."/>
            <person name="Li Y."/>
            <person name="Lu T."/>
            <person name="Huang Y."/>
            <person name="Zhao Q."/>
            <person name="Feng Q."/>
            <person name="Zhang L."/>
            <person name="Zhu J."/>
            <person name="Weng Q."/>
            <person name="Mu J."/>
            <person name="Lu Y."/>
            <person name="Fan D."/>
            <person name="Liu Y."/>
            <person name="Guan J."/>
            <person name="Zhang Y."/>
            <person name="Yu S."/>
            <person name="Liu X."/>
            <person name="Zhang Y."/>
            <person name="Hong G."/>
            <person name="Han B."/>
            <person name="Choisne N."/>
            <person name="Demange N."/>
            <person name="Orjeda G."/>
            <person name="Samain S."/>
            <person name="Cattolico L."/>
            <person name="Pelletier E."/>
            <person name="Couloux A."/>
            <person name="Segurens B."/>
            <person name="Wincker P."/>
            <person name="D'Hont A."/>
            <person name="Scarpelli C."/>
            <person name="Weissenbach J."/>
            <person name="Salanoubat M."/>
            <person name="Quetier F."/>
            <person name="Yu Y."/>
            <person name="Kim H.R."/>
            <person name="Rambo T."/>
            <person name="Currie J."/>
            <person name="Collura K."/>
            <person name="Luo M."/>
            <person name="Yang T."/>
            <person name="Ammiraju J.S.S."/>
            <person name="Engler F."/>
            <person name="Soderlund C."/>
            <person name="Wing R.A."/>
            <person name="Palmer L.E."/>
            <person name="de la Bastide M."/>
            <person name="Spiegel L."/>
            <person name="Nascimento L."/>
            <person name="Zutavern T."/>
            <person name="O'Shaughnessy A."/>
            <person name="Dike S."/>
            <person name="Dedhia N."/>
            <person name="Preston R."/>
            <person name="Balija V."/>
            <person name="McCombie W.R."/>
            <person name="Chow T."/>
            <person name="Chen H."/>
            <person name="Chung M."/>
            <person name="Chen C."/>
            <person name="Shaw J."/>
            <person name="Wu H."/>
            <person name="Hsiao K."/>
            <person name="Chao Y."/>
            <person name="Chu M."/>
            <person name="Cheng C."/>
            <person name="Hour A."/>
            <person name="Lee P."/>
            <person name="Lin S."/>
            <person name="Lin Y."/>
            <person name="Liou J."/>
            <person name="Liu S."/>
            <person name="Hsing Y."/>
            <person name="Raghuvanshi S."/>
            <person name="Mohanty A."/>
            <person name="Bharti A.K."/>
            <person name="Gaur A."/>
            <person name="Gupta V."/>
            <person name="Kumar D."/>
            <person name="Ravi V."/>
            <person name="Vij S."/>
            <person name="Kapur A."/>
            <person name="Khurana P."/>
            <person name="Khurana P."/>
            <person name="Khurana J.P."/>
            <person name="Tyagi A.K."/>
            <person name="Gaikwad K."/>
            <person name="Singh A."/>
            <person name="Dalal V."/>
            <person name="Srivastava S."/>
            <person name="Dixit A."/>
            <person name="Pal A.K."/>
            <person name="Ghazi I.A."/>
            <person name="Yadav M."/>
            <person name="Pandit A."/>
            <person name="Bhargava A."/>
            <person name="Sureshbabu K."/>
            <person name="Batra K."/>
            <person name="Sharma T.R."/>
            <person name="Mohapatra T."/>
            <person name="Singh N.K."/>
            <person name="Messing J."/>
            <person name="Nelson A.B."/>
            <person name="Fuks G."/>
            <person name="Kavchok S."/>
            <person name="Keizer G."/>
            <person name="Linton E."/>
            <person name="Llaca V."/>
            <person name="Song R."/>
            <person name="Tanyolac B."/>
            <person name="Young S."/>
            <person name="Ho-Il K."/>
            <person name="Hahn J.H."/>
            <person name="Sangsakoo G."/>
            <person name="Vanavichit A."/>
            <person name="de Mattos Luiz.A.T."/>
            <person name="Zimmer P.D."/>
            <person name="Malone G."/>
            <person name="Dellagostin O."/>
            <person name="de Oliveira A.C."/>
            <person name="Bevan M."/>
            <person name="Bancroft I."/>
            <person name="Minx P."/>
            <person name="Cordum H."/>
            <person name="Wilson R."/>
            <person name="Cheng Z."/>
            <person name="Jin W."/>
            <person name="Jiang J."/>
            <person name="Leong S.A."/>
            <person name="Iwama H."/>
            <person name="Gojobori T."/>
            <person name="Itoh T."/>
            <person name="Niimura Y."/>
            <person name="Fujii Y."/>
            <person name="Habara T."/>
            <person name="Sakai H."/>
            <person name="Sato Y."/>
            <person name="Wilson G."/>
            <person name="Kumar K."/>
            <person name="McCouch S."/>
            <person name="Juretic N."/>
            <person name="Hoen D."/>
            <person name="Wright S."/>
            <person name="Bruskiewich R."/>
            <person name="Bureau T."/>
            <person name="Miyao A."/>
            <person name="Hirochika H."/>
            <person name="Nishikawa T."/>
            <person name="Kadowaki K."/>
            <person name="Sugiura M."/>
            <person name="Burr B."/>
            <person name="Sasaki T."/>
        </authorList>
    </citation>
    <scope>NUCLEOTIDE SEQUENCE [LARGE SCALE GENOMIC DNA]</scope>
    <source>
        <strain evidence="3">cv. Nipponbare</strain>
    </source>
</reference>
<dbReference type="EMBL" id="AC091787">
    <property type="protein sequence ID" value="AAP12934.1"/>
    <property type="molecule type" value="Genomic_DNA"/>
</dbReference>